<feature type="region of interest" description="Disordered" evidence="3">
    <location>
        <begin position="1537"/>
        <end position="1557"/>
    </location>
</feature>
<dbReference type="GO" id="GO:0000209">
    <property type="term" value="P:protein polyubiquitination"/>
    <property type="evidence" value="ECO:0007669"/>
    <property type="project" value="TreeGrafter"/>
</dbReference>
<dbReference type="GO" id="GO:0008270">
    <property type="term" value="F:zinc ion binding"/>
    <property type="evidence" value="ECO:0007669"/>
    <property type="project" value="UniProtKB-KW"/>
</dbReference>
<feature type="repeat" description="NHL" evidence="2">
    <location>
        <begin position="1091"/>
        <end position="1130"/>
    </location>
</feature>
<dbReference type="InterPro" id="IPR001258">
    <property type="entry name" value="NHL_repeat"/>
</dbReference>
<name>A0A814V8B3_9BILA</name>
<dbReference type="Gene3D" id="2.120.10.30">
    <property type="entry name" value="TolB, C-terminal domain"/>
    <property type="match status" value="4"/>
</dbReference>
<dbReference type="SUPFAM" id="SSF101898">
    <property type="entry name" value="NHL repeat"/>
    <property type="match status" value="4"/>
</dbReference>
<organism evidence="4 5">
    <name type="scientific">Adineta steineri</name>
    <dbReference type="NCBI Taxonomy" id="433720"/>
    <lineage>
        <taxon>Eukaryota</taxon>
        <taxon>Metazoa</taxon>
        <taxon>Spiralia</taxon>
        <taxon>Gnathifera</taxon>
        <taxon>Rotifera</taxon>
        <taxon>Eurotatoria</taxon>
        <taxon>Bdelloidea</taxon>
        <taxon>Adinetida</taxon>
        <taxon>Adinetidae</taxon>
        <taxon>Adineta</taxon>
    </lineage>
</organism>
<protein>
    <recommendedName>
        <fullName evidence="6">NHL repeat containing protein</fullName>
    </recommendedName>
</protein>
<evidence type="ECO:0000256" key="3">
    <source>
        <dbReference type="SAM" id="MobiDB-lite"/>
    </source>
</evidence>
<evidence type="ECO:0000256" key="1">
    <source>
        <dbReference type="ARBA" id="ARBA00022737"/>
    </source>
</evidence>
<feature type="repeat" description="NHL" evidence="2">
    <location>
        <begin position="1388"/>
        <end position="1427"/>
    </location>
</feature>
<dbReference type="PROSITE" id="PS51125">
    <property type="entry name" value="NHL"/>
    <property type="match status" value="5"/>
</dbReference>
<gene>
    <name evidence="4" type="ORF">JYZ213_LOCUS26032</name>
</gene>
<evidence type="ECO:0008006" key="6">
    <source>
        <dbReference type="Google" id="ProtNLM"/>
    </source>
</evidence>
<dbReference type="GO" id="GO:0061630">
    <property type="term" value="F:ubiquitin protein ligase activity"/>
    <property type="evidence" value="ECO:0007669"/>
    <property type="project" value="TreeGrafter"/>
</dbReference>
<dbReference type="Proteomes" id="UP000663845">
    <property type="component" value="Unassembled WGS sequence"/>
</dbReference>
<dbReference type="InterPro" id="IPR050952">
    <property type="entry name" value="TRIM-NHL_E3_ligases"/>
</dbReference>
<feature type="compositionally biased region" description="Basic and acidic residues" evidence="3">
    <location>
        <begin position="1537"/>
        <end position="1551"/>
    </location>
</feature>
<evidence type="ECO:0000313" key="5">
    <source>
        <dbReference type="Proteomes" id="UP000663845"/>
    </source>
</evidence>
<feature type="repeat" description="NHL" evidence="2">
    <location>
        <begin position="494"/>
        <end position="536"/>
    </location>
</feature>
<reference evidence="4" key="1">
    <citation type="submission" date="2021-02" db="EMBL/GenBank/DDBJ databases">
        <authorList>
            <person name="Nowell W R."/>
        </authorList>
    </citation>
    <scope>NUCLEOTIDE SEQUENCE</scope>
</reference>
<proteinExistence type="predicted"/>
<evidence type="ECO:0000313" key="4">
    <source>
        <dbReference type="EMBL" id="CAF1185529.1"/>
    </source>
</evidence>
<dbReference type="PANTHER" id="PTHR24104:SF25">
    <property type="entry name" value="PROTEIN LIN-41"/>
    <property type="match status" value="1"/>
</dbReference>
<dbReference type="PANTHER" id="PTHR24104">
    <property type="entry name" value="E3 UBIQUITIN-PROTEIN LIGASE NHLRC1-RELATED"/>
    <property type="match status" value="1"/>
</dbReference>
<dbReference type="CDD" id="cd05819">
    <property type="entry name" value="NHL"/>
    <property type="match status" value="4"/>
</dbReference>
<sequence>MWQEEIVNPTKIVLGDFTAPYSLFVTSNGDIYIDDGYNNGRVQKWITERNIFVTVMNVSSRCEGLFVDMYDTLYCSMSGHHQVMKRSLNDSVMNSYRVAAGTGINGSDSNQLAGPAGIFVDVNLDLYVTDSVNDRIQLFRSGELNGTTVAGSTSLNPTIKLLGPSGITLDAEKYLFIVDLANHRIVGSDVNGFRCLVGCFGKGSQSNQLNCPYSFSFDRSGSIFVTDQSNHRIQKFLLMKDSFALSFNQPKFCSTATWDPTASTFANQSIVGQNSLAIFVNTNNTVYVANKEHSTVVMWEEESVNPTKTITGNFTGPRSLFVRSNGDIYIDDGVKNSRVQKWIAETNNFATVMNVSSQCYGLFVDINDTVYCSMRTPPQVVKRSLNDAVMASNRVAAGTGTQGSAANELNGPSGIFVDVNMDLYVADSFNDRIQLFQSGESNSITVAGSGSLNPTIALLGPSGIILDAEKYLFIVDNSNHRIVGSNLNGFRCLVGCFGRGSQSNQLDLPFGLSFDHSGNIFVTDQSNHRIQKFQYLEESHENASLIKSMYLSSLTSNSSIYFQDCSELDSYHEAIQMNVTLSGHYAFLINSEMKTIYAYIYTNNFSPFDVSKNVLSHSGDSSNQGQSKFTAVLEANLKYVFVMTTSSPNITGNFSVQVSGRSYVDFNRIFNTSSIVQTVYVSKLTTNSSTYLRNCSWSSVYYEAIQVNVIIGGLYTFFSKSDMDTYGSIYKNYFNPSSPNENQLLYDDDSCGQHQFRFTVALETSITYILIMTTYDSNKTGAFSIFVSGPNNVDLKNISSPSVIQMPYSSAVQSNYSSELNTSSQTYSRDCRKSNYYYETIRVNVVETGYYALSSNSSMDTFGNIYKDDFNPMNHFENLLSQNYRSCSSQDFKFIVYLLTGTTYILVVTTSSPNMTGQFSILTSGPNNITLDRYTLSFNQPKFSPTPIWDSNGITIANQSIVGQNPRAIFVNTNNTIYVANRDSNTIVMWQEDSVKPAKIIPCNFTLPYSLFVTSNGDIYIDDGEHNGQVQKWVAETNTFDTVMSVNSSCDGLFVDINNTLYCSMPDDNQVVKRSLNDAVMTSNHVAAGTGIEGSASNQLSGPGGIFVDVNLDLYVADCENDRVQLFQSGESNGITVAGGTSLNPTITLDCPSGVILDAEKYLFIVDLGNDRIVSSSSDGFRCLVGCYGWGSQSNQLDTPSSLSFDHSGNMFVTDQWNHRIQKFLLMKDSFALSFNQPKFCSTATWNPNAITIANQSLIGEYPLAIFVSTNNTIYIANRDSNTILMWQEESVSPIKIIHGNFTGFESLFVTSNGYIYINDDKKNGRVQKWITETSTFITVMNVSLECDGLFVDINDTLYCSMNNQHQVVKRSLNDPATNSNRVAAGTGSPGSDSNHLYGPFGIFVDVNLDLYVADCENNRVQLFQSGESNGITVAGSTSLNPTITLDCPSGVILDAEKYLFIVDLGYHRIVGSGLNGFRCLVGCYGVGSQSNQLDTPFSFSFDRYRNIFVADQSNHRIQKFQYSEESCGKELNRKTITEDEDKNETPHGFRSELFNS</sequence>
<comment type="caution">
    <text evidence="4">The sequence shown here is derived from an EMBL/GenBank/DDBJ whole genome shotgun (WGS) entry which is preliminary data.</text>
</comment>
<dbReference type="InterPro" id="IPR011042">
    <property type="entry name" value="6-blade_b-propeller_TolB-like"/>
</dbReference>
<keyword evidence="1" id="KW-0677">Repeat</keyword>
<dbReference type="GO" id="GO:0043161">
    <property type="term" value="P:proteasome-mediated ubiquitin-dependent protein catabolic process"/>
    <property type="evidence" value="ECO:0007669"/>
    <property type="project" value="TreeGrafter"/>
</dbReference>
<accession>A0A814V8B3</accession>
<feature type="repeat" description="NHL" evidence="2">
    <location>
        <begin position="103"/>
        <end position="142"/>
    </location>
</feature>
<dbReference type="Gene3D" id="2.40.10.500">
    <property type="match status" value="2"/>
</dbReference>
<dbReference type="EMBL" id="CAJNOG010000341">
    <property type="protein sequence ID" value="CAF1185529.1"/>
    <property type="molecule type" value="Genomic_DNA"/>
</dbReference>
<feature type="repeat" description="NHL" evidence="2">
    <location>
        <begin position="403"/>
        <end position="439"/>
    </location>
</feature>
<evidence type="ECO:0000256" key="2">
    <source>
        <dbReference type="PROSITE-ProRule" id="PRU00504"/>
    </source>
</evidence>